<evidence type="ECO:0000313" key="4">
    <source>
        <dbReference type="Proteomes" id="UP000199328"/>
    </source>
</evidence>
<feature type="chain" id="PRO_5011689991" description="Phytase-like domain-containing protein" evidence="1">
    <location>
        <begin position="24"/>
        <end position="297"/>
    </location>
</feature>
<dbReference type="RefSeq" id="WP_092497117.1">
    <property type="nucleotide sequence ID" value="NZ_FNFV01000001.1"/>
</dbReference>
<evidence type="ECO:0000313" key="3">
    <source>
        <dbReference type="EMBL" id="SDJ95215.1"/>
    </source>
</evidence>
<dbReference type="InterPro" id="IPR014567">
    <property type="entry name" value="UCP031900"/>
</dbReference>
<dbReference type="Pfam" id="PF13449">
    <property type="entry name" value="Phytase-like"/>
    <property type="match status" value="1"/>
</dbReference>
<name>A0A1G8XZ93_9RHOB</name>
<dbReference type="InterPro" id="IPR027372">
    <property type="entry name" value="Phytase-like_dom"/>
</dbReference>
<dbReference type="SUPFAM" id="SSF63829">
    <property type="entry name" value="Calcium-dependent phosphotriesterase"/>
    <property type="match status" value="1"/>
</dbReference>
<evidence type="ECO:0000259" key="2">
    <source>
        <dbReference type="Pfam" id="PF13449"/>
    </source>
</evidence>
<dbReference type="EMBL" id="FNFV01000001">
    <property type="protein sequence ID" value="SDJ95215.1"/>
    <property type="molecule type" value="Genomic_DNA"/>
</dbReference>
<dbReference type="OrthoDB" id="9798693at2"/>
<organism evidence="3 4">
    <name type="scientific">Meinhardsimonia xiamenensis</name>
    <dbReference type="NCBI Taxonomy" id="990712"/>
    <lineage>
        <taxon>Bacteria</taxon>
        <taxon>Pseudomonadati</taxon>
        <taxon>Pseudomonadota</taxon>
        <taxon>Alphaproteobacteria</taxon>
        <taxon>Rhodobacterales</taxon>
        <taxon>Paracoccaceae</taxon>
        <taxon>Meinhardsimonia</taxon>
    </lineage>
</organism>
<sequence>MPRHALGALITALLLALTAPAAAEAVFLGAWRWTESVRGFGGFSGLEVSADGTRFAANADKGARFVEGRFRRDGEGRIIGVEAGPILRLPDTNGQPMHGLGGDAEGLAIGPDGTIYVSFEHGHRIWAYATPTAPARPLRLHIDFTRLQRNSGIEALAMGPDGALYAIPERSGALDRPYKLYRAKPGARWRTFARIPRRGAFLVVGADFGPDGRLYVLERRFGGFFGFATRVRSFAVTSGGLEGERVELETEIGRHDNLEGIAVWRDGAGRIRLTMISDDNNNPLLQRTEFVEYAIEE</sequence>
<evidence type="ECO:0000256" key="1">
    <source>
        <dbReference type="SAM" id="SignalP"/>
    </source>
</evidence>
<feature type="domain" description="Phytase-like" evidence="2">
    <location>
        <begin position="39"/>
        <end position="280"/>
    </location>
</feature>
<dbReference type="Gene3D" id="2.130.10.10">
    <property type="entry name" value="YVTN repeat-like/Quinoprotein amine dehydrogenase"/>
    <property type="match status" value="1"/>
</dbReference>
<protein>
    <recommendedName>
        <fullName evidence="2">Phytase-like domain-containing protein</fullName>
    </recommendedName>
</protein>
<gene>
    <name evidence="3" type="ORF">SAMN05216257_101100</name>
</gene>
<accession>A0A1G8XZ93</accession>
<proteinExistence type="predicted"/>
<dbReference type="Proteomes" id="UP000199328">
    <property type="component" value="Unassembled WGS sequence"/>
</dbReference>
<dbReference type="STRING" id="990712.SAMN05216257_101100"/>
<keyword evidence="1" id="KW-0732">Signal</keyword>
<dbReference type="PIRSF" id="PIRSF031900">
    <property type="entry name" value="UCP031900"/>
    <property type="match status" value="1"/>
</dbReference>
<dbReference type="InterPro" id="IPR015943">
    <property type="entry name" value="WD40/YVTN_repeat-like_dom_sf"/>
</dbReference>
<keyword evidence="4" id="KW-1185">Reference proteome</keyword>
<reference evidence="4" key="1">
    <citation type="submission" date="2016-10" db="EMBL/GenBank/DDBJ databases">
        <authorList>
            <person name="Varghese N."/>
            <person name="Submissions S."/>
        </authorList>
    </citation>
    <scope>NUCLEOTIDE SEQUENCE [LARGE SCALE GENOMIC DNA]</scope>
    <source>
        <strain evidence="4">CGMCC 1.10789</strain>
    </source>
</reference>
<feature type="signal peptide" evidence="1">
    <location>
        <begin position="1"/>
        <end position="23"/>
    </location>
</feature>
<dbReference type="AlphaFoldDB" id="A0A1G8XZ93"/>